<dbReference type="PANTHER" id="PTHR46388:SF2">
    <property type="entry name" value="NHL REPEAT-CONTAINING PROTEIN 2"/>
    <property type="match status" value="1"/>
</dbReference>
<dbReference type="Pfam" id="PF25021">
    <property type="entry name" value="TEN_NHL"/>
    <property type="match status" value="8"/>
</dbReference>
<dbReference type="InterPro" id="IPR001258">
    <property type="entry name" value="NHL_repeat"/>
</dbReference>
<dbReference type="SUPFAM" id="SSF63829">
    <property type="entry name" value="Calcium-dependent phosphotriesterase"/>
    <property type="match status" value="1"/>
</dbReference>
<dbReference type="InterPro" id="IPR013783">
    <property type="entry name" value="Ig-like_fold"/>
</dbReference>
<feature type="domain" description="Dystroglycan-type cadherin-like" evidence="3">
    <location>
        <begin position="1000"/>
        <end position="1084"/>
    </location>
</feature>
<feature type="domain" description="Dystroglycan-type cadherin-like" evidence="3">
    <location>
        <begin position="902"/>
        <end position="990"/>
    </location>
</feature>
<dbReference type="Gene3D" id="2.60.40.10">
    <property type="entry name" value="Immunoglobulins"/>
    <property type="match status" value="4"/>
</dbReference>
<dbReference type="Proteomes" id="UP001202180">
    <property type="component" value="Unassembled WGS sequence"/>
</dbReference>
<evidence type="ECO:0000313" key="4">
    <source>
        <dbReference type="EMBL" id="MCK8491582.1"/>
    </source>
</evidence>
<dbReference type="Pfam" id="PF05345">
    <property type="entry name" value="He_PIG"/>
    <property type="match status" value="4"/>
</dbReference>
<dbReference type="PANTHER" id="PTHR46388">
    <property type="entry name" value="NHL REPEAT-CONTAINING PROTEIN 2"/>
    <property type="match status" value="1"/>
</dbReference>
<feature type="repeat" description="NHL" evidence="2">
    <location>
        <begin position="381"/>
        <end position="416"/>
    </location>
</feature>
<accession>A0ABT0HHD8</accession>
<proteinExistence type="predicted"/>
<evidence type="ECO:0000313" key="5">
    <source>
        <dbReference type="Proteomes" id="UP001202180"/>
    </source>
</evidence>
<feature type="repeat" description="NHL" evidence="2">
    <location>
        <begin position="164"/>
        <end position="195"/>
    </location>
</feature>
<dbReference type="PROSITE" id="PS51125">
    <property type="entry name" value="NHL"/>
    <property type="match status" value="3"/>
</dbReference>
<sequence length="1178" mass="118895">MTVTISIQTYWWQLLVRFLLLASSLLMSQRSLSQVITTIAGSNSKGDGGPATAAIVPYAFDVAVDAAGNVFFSDAVNYTVRKVAIDGTITTIAGTGVGGFSGDGGPAVNAQLNPLSIAIDKTGNLFIISNARVRKVDTNGIITTVVGNGQIGNSGDGGLAINAQLNAPSGLAVDANGNLYIADINNASVRKVDTNGIISRVAGTGVAGFSGDGGPAANARLRYPSGVVVDAAGNLYITDTQNGRIRKVDIDGIITTVAGRGGEGASGDGGPATNALLNRPSDVTVDASGNLYIDDNFSYRIRKVASNGIITTVAGGTQGYGGDGGPATSASLNNTTGITIDSNGNLIFADARRVRKISTNGTITTIAGNGTISFGGDGGLATNANLLTPSGLTVDGAGNLYISDSGNNRIRKVSAEGIITTIAGNGVEYLYGTGDNGPALNAAVYQPSFNALDRNGNLLIATGFLVRKVTPAGMISTIAGNNAGYSGDGGPATNAGLGSAQGVAIDKMGNIYIAAGSRIRRVDNNGIITTVVGTGVYGYSGDGGLAINANISPTSIAVDGIGNLYFSSEYFYQDRSTYIREHRIRKVDVNGIITTVVGGGAPGFGGDGGPATSAKINTPKVIKIDASGNLYFADAGNNRVRLVNVNGIITTIAGNGTAGFSGDGGLPINAALNAPNDIALAEKGIIYIADSGNNRVRKVTINLPPVVVGSGLASPQSATVGAAFSTATAYAFSDPEGRPLLYSSSSLPSGLILDANTGIVSGTPTSAGRFGVTIGATDDAGATTYSGFYLVINTDPPSNLPPVVTSNGILSPQSATVGVGVSIQTAYAFSDPEGRPLVYSSSSLPSGLRLNSQNGIVSGAPTSAGRFGVTIGATDDAGSIVYSGFYLVVSTDPSTNLPPVVVGNGILSPQSATAGVGVSIQTAYAFSDPDGRPLVYSSSSLPSGLQLNSQNGIVSGTPISGGTAGITIGATDDGGSTVYSGFYLTVNGAPYVIGGGLSSPQSGTIGVGMSIPTAYAFNDPEGRPLVYSSSSLPAGLSLNATTGVISGTPVNVGVNGITIGATDDGGSTVYSGFYITVSSTGGSRQSVAADFESGYGIQVRVLGNPTPAELVEVEIQGAQGKSLWLRSFDSQGRLISETALEEAGLLEHRWVRIGSASGLYYVRISMGDQQRLIKIVKY</sequence>
<name>A0ABT0HHD8_9BACT</name>
<dbReference type="SMART" id="SM00736">
    <property type="entry name" value="CADG"/>
    <property type="match status" value="4"/>
</dbReference>
<comment type="caution">
    <text evidence="4">The sequence shown here is derived from an EMBL/GenBank/DDBJ whole genome shotgun (WGS) entry which is preliminary data.</text>
</comment>
<reference evidence="4 5" key="1">
    <citation type="submission" date="2022-04" db="EMBL/GenBank/DDBJ databases">
        <title>Spirosoma sp. strain RP8 genome sequencing and assembly.</title>
        <authorList>
            <person name="Jung Y."/>
        </authorList>
    </citation>
    <scope>NUCLEOTIDE SEQUENCE [LARGE SCALE GENOMIC DNA]</scope>
    <source>
        <strain evidence="4 5">RP8</strain>
    </source>
</reference>
<protein>
    <submittedName>
        <fullName evidence="4">Ig domain-containing protein</fullName>
    </submittedName>
</protein>
<evidence type="ECO:0000256" key="1">
    <source>
        <dbReference type="ARBA" id="ARBA00022737"/>
    </source>
</evidence>
<keyword evidence="5" id="KW-1185">Reference proteome</keyword>
<dbReference type="InterPro" id="IPR011042">
    <property type="entry name" value="6-blade_b-propeller_TolB-like"/>
</dbReference>
<dbReference type="RefSeq" id="WP_248476255.1">
    <property type="nucleotide sequence ID" value="NZ_JALPRF010000001.1"/>
</dbReference>
<feature type="domain" description="Dystroglycan-type cadherin-like" evidence="3">
    <location>
        <begin position="708"/>
        <end position="799"/>
    </location>
</feature>
<dbReference type="InterPro" id="IPR056822">
    <property type="entry name" value="TEN_NHL"/>
</dbReference>
<feature type="repeat" description="NHL" evidence="2">
    <location>
        <begin position="208"/>
        <end position="251"/>
    </location>
</feature>
<dbReference type="SUPFAM" id="SSF101898">
    <property type="entry name" value="NHL repeat"/>
    <property type="match status" value="2"/>
</dbReference>
<feature type="domain" description="Dystroglycan-type cadherin-like" evidence="3">
    <location>
        <begin position="805"/>
        <end position="896"/>
    </location>
</feature>
<evidence type="ECO:0000259" key="3">
    <source>
        <dbReference type="SMART" id="SM00736"/>
    </source>
</evidence>
<dbReference type="SUPFAM" id="SSF49313">
    <property type="entry name" value="Cadherin-like"/>
    <property type="match status" value="4"/>
</dbReference>
<dbReference type="Gene3D" id="2.120.10.30">
    <property type="entry name" value="TolB, C-terminal domain"/>
    <property type="match status" value="6"/>
</dbReference>
<organism evidence="4 5">
    <name type="scientific">Spirosoma liriopis</name>
    <dbReference type="NCBI Taxonomy" id="2937440"/>
    <lineage>
        <taxon>Bacteria</taxon>
        <taxon>Pseudomonadati</taxon>
        <taxon>Bacteroidota</taxon>
        <taxon>Cytophagia</taxon>
        <taxon>Cytophagales</taxon>
        <taxon>Cytophagaceae</taxon>
        <taxon>Spirosoma</taxon>
    </lineage>
</organism>
<dbReference type="InterPro" id="IPR015919">
    <property type="entry name" value="Cadherin-like_sf"/>
</dbReference>
<dbReference type="EMBL" id="JALPRF010000001">
    <property type="protein sequence ID" value="MCK8491582.1"/>
    <property type="molecule type" value="Genomic_DNA"/>
</dbReference>
<gene>
    <name evidence="4" type="ORF">M0L20_06935</name>
</gene>
<keyword evidence="1" id="KW-0677">Repeat</keyword>
<dbReference type="Pfam" id="PF01436">
    <property type="entry name" value="NHL"/>
    <property type="match status" value="1"/>
</dbReference>
<evidence type="ECO:0000256" key="2">
    <source>
        <dbReference type="PROSITE-ProRule" id="PRU00504"/>
    </source>
</evidence>
<dbReference type="InterPro" id="IPR006644">
    <property type="entry name" value="Cadg"/>
</dbReference>
<dbReference type="CDD" id="cd05819">
    <property type="entry name" value="NHL"/>
    <property type="match status" value="1"/>
</dbReference>